<name>A0ACC0DEW2_9PEZI</name>
<accession>A0ACC0DEW2</accession>
<dbReference type="Proteomes" id="UP001497680">
    <property type="component" value="Unassembled WGS sequence"/>
</dbReference>
<organism evidence="1 2">
    <name type="scientific">Hypoxylon rubiginosum</name>
    <dbReference type="NCBI Taxonomy" id="110542"/>
    <lineage>
        <taxon>Eukaryota</taxon>
        <taxon>Fungi</taxon>
        <taxon>Dikarya</taxon>
        <taxon>Ascomycota</taxon>
        <taxon>Pezizomycotina</taxon>
        <taxon>Sordariomycetes</taxon>
        <taxon>Xylariomycetidae</taxon>
        <taxon>Xylariales</taxon>
        <taxon>Hypoxylaceae</taxon>
        <taxon>Hypoxylon</taxon>
    </lineage>
</organism>
<dbReference type="EMBL" id="MU394287">
    <property type="protein sequence ID" value="KAI6091314.1"/>
    <property type="molecule type" value="Genomic_DNA"/>
</dbReference>
<sequence>MEFGPILHIMPEEAQQEYVNNDNTSPFRFLDLPLELRQEVYAHLLVQDSPINCSRVWFTTAARHLRRLRKEGIADCCGRDFGCAHYDKRLRPRTGILRSCRRVSEEALDVLYAQNTFCVFLESGGAFRRLFNTVGEMNLRRVRRVKLHASTRYYSYHIAGPGERQWQFFLPPKENEGAWAALLEGLLSLEFVMLIPIWGHHKGWPVWVLQLEPILKFIGEHVDEQTDVTVDDNYSMFLCEAVDRCFTKPFRRVRTKEGDSYYNKTRFDPENITEPIASDEG</sequence>
<proteinExistence type="predicted"/>
<gene>
    <name evidence="1" type="ORF">F4821DRAFT_226905</name>
</gene>
<keyword evidence="2" id="KW-1185">Reference proteome</keyword>
<comment type="caution">
    <text evidence="1">The sequence shown here is derived from an EMBL/GenBank/DDBJ whole genome shotgun (WGS) entry which is preliminary data.</text>
</comment>
<evidence type="ECO:0000313" key="1">
    <source>
        <dbReference type="EMBL" id="KAI6091314.1"/>
    </source>
</evidence>
<evidence type="ECO:0000313" key="2">
    <source>
        <dbReference type="Proteomes" id="UP001497680"/>
    </source>
</evidence>
<reference evidence="1 2" key="1">
    <citation type="journal article" date="2022" name="New Phytol.">
        <title>Ecological generalism drives hyperdiversity of secondary metabolite gene clusters in xylarialean endophytes.</title>
        <authorList>
            <person name="Franco M.E.E."/>
            <person name="Wisecaver J.H."/>
            <person name="Arnold A.E."/>
            <person name="Ju Y.M."/>
            <person name="Slot J.C."/>
            <person name="Ahrendt S."/>
            <person name="Moore L.P."/>
            <person name="Eastman K.E."/>
            <person name="Scott K."/>
            <person name="Konkel Z."/>
            <person name="Mondo S.J."/>
            <person name="Kuo A."/>
            <person name="Hayes R.D."/>
            <person name="Haridas S."/>
            <person name="Andreopoulos B."/>
            <person name="Riley R."/>
            <person name="LaButti K."/>
            <person name="Pangilinan J."/>
            <person name="Lipzen A."/>
            <person name="Amirebrahimi M."/>
            <person name="Yan J."/>
            <person name="Adam C."/>
            <person name="Keymanesh K."/>
            <person name="Ng V."/>
            <person name="Louie K."/>
            <person name="Northen T."/>
            <person name="Drula E."/>
            <person name="Henrissat B."/>
            <person name="Hsieh H.M."/>
            <person name="Youens-Clark K."/>
            <person name="Lutzoni F."/>
            <person name="Miadlikowska J."/>
            <person name="Eastwood D.C."/>
            <person name="Hamelin R.C."/>
            <person name="Grigoriev I.V."/>
            <person name="U'Ren J.M."/>
        </authorList>
    </citation>
    <scope>NUCLEOTIDE SEQUENCE [LARGE SCALE GENOMIC DNA]</scope>
    <source>
        <strain evidence="1 2">ER1909</strain>
    </source>
</reference>
<protein>
    <submittedName>
        <fullName evidence="1">Uncharacterized protein</fullName>
    </submittedName>
</protein>